<keyword evidence="7" id="KW-1185">Reference proteome</keyword>
<keyword evidence="1" id="KW-0805">Transcription regulation</keyword>
<gene>
    <name evidence="6" type="ORF">ACI2L5_30180</name>
</gene>
<dbReference type="EMBL" id="JBJDQH010000010">
    <property type="protein sequence ID" value="MFK4269177.1"/>
    <property type="molecule type" value="Genomic_DNA"/>
</dbReference>
<dbReference type="InterPro" id="IPR036271">
    <property type="entry name" value="Tet_transcr_reg_TetR-rel_C_sf"/>
</dbReference>
<evidence type="ECO:0000313" key="6">
    <source>
        <dbReference type="EMBL" id="MFK4269177.1"/>
    </source>
</evidence>
<accession>A0ABW8LTD5</accession>
<protein>
    <submittedName>
        <fullName evidence="6">TetR/AcrR family transcriptional regulator</fullName>
    </submittedName>
</protein>
<keyword evidence="2 4" id="KW-0238">DNA-binding</keyword>
<comment type="caution">
    <text evidence="6">The sequence shown here is derived from an EMBL/GenBank/DDBJ whole genome shotgun (WGS) entry which is preliminary data.</text>
</comment>
<dbReference type="Pfam" id="PF00440">
    <property type="entry name" value="TetR_N"/>
    <property type="match status" value="1"/>
</dbReference>
<proteinExistence type="predicted"/>
<reference evidence="6 7" key="1">
    <citation type="submission" date="2024-11" db="EMBL/GenBank/DDBJ databases">
        <title>The Natural Products Discovery Center: Release of the First 8490 Sequenced Strains for Exploring Actinobacteria Biosynthetic Diversity.</title>
        <authorList>
            <person name="Kalkreuter E."/>
            <person name="Kautsar S.A."/>
            <person name="Yang D."/>
            <person name="Bader C.D."/>
            <person name="Teijaro C.N."/>
            <person name="Fluegel L."/>
            <person name="Davis C.M."/>
            <person name="Simpson J.R."/>
            <person name="Lauterbach L."/>
            <person name="Steele A.D."/>
            <person name="Gui C."/>
            <person name="Meng S."/>
            <person name="Li G."/>
            <person name="Viehrig K."/>
            <person name="Ye F."/>
            <person name="Su P."/>
            <person name="Kiefer A.F."/>
            <person name="Nichols A."/>
            <person name="Cepeda A.J."/>
            <person name="Yan W."/>
            <person name="Fan B."/>
            <person name="Jiang Y."/>
            <person name="Adhikari A."/>
            <person name="Zheng C.-J."/>
            <person name="Schuster L."/>
            <person name="Cowan T.M."/>
            <person name="Smanski M.J."/>
            <person name="Chevrette M.G."/>
            <person name="De Carvalho L.P.S."/>
            <person name="Shen B."/>
        </authorList>
    </citation>
    <scope>NUCLEOTIDE SEQUENCE [LARGE SCALE GENOMIC DNA]</scope>
    <source>
        <strain evidence="6 7">NPDC020863</strain>
    </source>
</reference>
<keyword evidence="3" id="KW-0804">Transcription</keyword>
<feature type="DNA-binding region" description="H-T-H motif" evidence="4">
    <location>
        <begin position="35"/>
        <end position="54"/>
    </location>
</feature>
<dbReference type="PANTHER" id="PTHR30055">
    <property type="entry name" value="HTH-TYPE TRANSCRIPTIONAL REGULATOR RUTR"/>
    <property type="match status" value="1"/>
</dbReference>
<evidence type="ECO:0000256" key="1">
    <source>
        <dbReference type="ARBA" id="ARBA00023015"/>
    </source>
</evidence>
<dbReference type="Proteomes" id="UP001620295">
    <property type="component" value="Unassembled WGS sequence"/>
</dbReference>
<evidence type="ECO:0000256" key="3">
    <source>
        <dbReference type="ARBA" id="ARBA00023163"/>
    </source>
</evidence>
<evidence type="ECO:0000256" key="4">
    <source>
        <dbReference type="PROSITE-ProRule" id="PRU00335"/>
    </source>
</evidence>
<dbReference type="PANTHER" id="PTHR30055:SF234">
    <property type="entry name" value="HTH-TYPE TRANSCRIPTIONAL REGULATOR BETI"/>
    <property type="match status" value="1"/>
</dbReference>
<dbReference type="Pfam" id="PF21597">
    <property type="entry name" value="TetR_C_43"/>
    <property type="match status" value="1"/>
</dbReference>
<dbReference type="Gene3D" id="1.10.357.10">
    <property type="entry name" value="Tetracycline Repressor, domain 2"/>
    <property type="match status" value="1"/>
</dbReference>
<dbReference type="InterPro" id="IPR009057">
    <property type="entry name" value="Homeodomain-like_sf"/>
</dbReference>
<sequence>MSPGARPLRADAARNRDKLLAAAAEVFGERGLDAPLEEIARRAKVSIGTLYNHFPTREAFFDAIFPGRLAALDRLAATAAADPDPWNGFVGFVEGMFALQAEDRGLNDAMTKRFPLAPDLNDVCRRGDGVEQIIARAKDSGQLRPDFEPQDLATLIWAMSKVIGESMDVAPQAWRRCLAFFLDGLRADAAHPIAVPALTAGQLYEAMEVRGPAGPA</sequence>
<feature type="domain" description="HTH tetR-type" evidence="5">
    <location>
        <begin position="13"/>
        <end position="72"/>
    </location>
</feature>
<name>A0ABW8LTD5_9ACTN</name>
<evidence type="ECO:0000256" key="2">
    <source>
        <dbReference type="ARBA" id="ARBA00023125"/>
    </source>
</evidence>
<dbReference type="PRINTS" id="PR00455">
    <property type="entry name" value="HTHTETR"/>
</dbReference>
<evidence type="ECO:0000259" key="5">
    <source>
        <dbReference type="PROSITE" id="PS50977"/>
    </source>
</evidence>
<dbReference type="PROSITE" id="PS50977">
    <property type="entry name" value="HTH_TETR_2"/>
    <property type="match status" value="1"/>
</dbReference>
<dbReference type="InterPro" id="IPR049445">
    <property type="entry name" value="TetR_SbtR-like_C"/>
</dbReference>
<dbReference type="InterPro" id="IPR050109">
    <property type="entry name" value="HTH-type_TetR-like_transc_reg"/>
</dbReference>
<organism evidence="6 7">
    <name type="scientific">Streptomyces milbemycinicus</name>
    <dbReference type="NCBI Taxonomy" id="476552"/>
    <lineage>
        <taxon>Bacteria</taxon>
        <taxon>Bacillati</taxon>
        <taxon>Actinomycetota</taxon>
        <taxon>Actinomycetes</taxon>
        <taxon>Kitasatosporales</taxon>
        <taxon>Streptomycetaceae</taxon>
        <taxon>Streptomyces</taxon>
    </lineage>
</organism>
<dbReference type="InterPro" id="IPR001647">
    <property type="entry name" value="HTH_TetR"/>
</dbReference>
<dbReference type="SUPFAM" id="SSF48498">
    <property type="entry name" value="Tetracyclin repressor-like, C-terminal domain"/>
    <property type="match status" value="1"/>
</dbReference>
<dbReference type="RefSeq" id="WP_358631647.1">
    <property type="nucleotide sequence ID" value="NZ_JBFACG010000054.1"/>
</dbReference>
<evidence type="ECO:0000313" key="7">
    <source>
        <dbReference type="Proteomes" id="UP001620295"/>
    </source>
</evidence>
<dbReference type="SUPFAM" id="SSF46689">
    <property type="entry name" value="Homeodomain-like"/>
    <property type="match status" value="1"/>
</dbReference>